<evidence type="ECO:0000313" key="9">
    <source>
        <dbReference type="Proteomes" id="UP000192342"/>
    </source>
</evidence>
<dbReference type="Pfam" id="PF01135">
    <property type="entry name" value="PCMT"/>
    <property type="match status" value="1"/>
</dbReference>
<dbReference type="Proteomes" id="UP000192342">
    <property type="component" value="Unassembled WGS sequence"/>
</dbReference>
<keyword evidence="9" id="KW-1185">Reference proteome</keyword>
<dbReference type="FunFam" id="3.40.50.150:FF:000010">
    <property type="entry name" value="Protein-L-isoaspartate O-methyltransferase"/>
    <property type="match status" value="1"/>
</dbReference>
<protein>
    <recommendedName>
        <fullName evidence="7">Protein-L-isoaspartate O-methyltransferase</fullName>
        <ecNumber evidence="7">2.1.1.77</ecNumber>
    </recommendedName>
    <alternativeName>
        <fullName evidence="7">L-isoaspartyl protein carboxyl methyltransferase</fullName>
    </alternativeName>
    <alternativeName>
        <fullName evidence="7">Protein L-isoaspartyl methyltransferase</fullName>
    </alternativeName>
    <alternativeName>
        <fullName evidence="7">Protein-beta-aspartate methyltransferase</fullName>
        <shortName evidence="7">PIMT</shortName>
    </alternativeName>
</protein>
<organism evidence="8 9">
    <name type="scientific">Oceanococcus atlanticus</name>
    <dbReference type="NCBI Taxonomy" id="1317117"/>
    <lineage>
        <taxon>Bacteria</taxon>
        <taxon>Pseudomonadati</taxon>
        <taxon>Pseudomonadota</taxon>
        <taxon>Gammaproteobacteria</taxon>
        <taxon>Chromatiales</taxon>
        <taxon>Oceanococcaceae</taxon>
        <taxon>Oceanococcus</taxon>
    </lineage>
</organism>
<dbReference type="PANTHER" id="PTHR11579:SF0">
    <property type="entry name" value="PROTEIN-L-ISOASPARTATE(D-ASPARTATE) O-METHYLTRANSFERASE"/>
    <property type="match status" value="1"/>
</dbReference>
<dbReference type="Gene3D" id="3.40.50.150">
    <property type="entry name" value="Vaccinia Virus protein VP39"/>
    <property type="match status" value="1"/>
</dbReference>
<gene>
    <name evidence="7 8" type="primary">pcm</name>
    <name evidence="8" type="ORF">ATO7_08237</name>
</gene>
<evidence type="ECO:0000256" key="7">
    <source>
        <dbReference type="HAMAP-Rule" id="MF_00090"/>
    </source>
</evidence>
<keyword evidence="6 7" id="KW-0949">S-adenosyl-L-methionine</keyword>
<evidence type="ECO:0000256" key="4">
    <source>
        <dbReference type="ARBA" id="ARBA00022603"/>
    </source>
</evidence>
<dbReference type="HAMAP" id="MF_00090">
    <property type="entry name" value="PIMT"/>
    <property type="match status" value="1"/>
</dbReference>
<evidence type="ECO:0000256" key="1">
    <source>
        <dbReference type="ARBA" id="ARBA00004496"/>
    </source>
</evidence>
<evidence type="ECO:0000256" key="2">
    <source>
        <dbReference type="ARBA" id="ARBA00005369"/>
    </source>
</evidence>
<dbReference type="GO" id="GO:0030091">
    <property type="term" value="P:protein repair"/>
    <property type="evidence" value="ECO:0007669"/>
    <property type="project" value="UniProtKB-UniRule"/>
</dbReference>
<dbReference type="NCBIfam" id="NF001453">
    <property type="entry name" value="PRK00312.1"/>
    <property type="match status" value="1"/>
</dbReference>
<name>A0A1Y1SEB3_9GAMM</name>
<reference evidence="8 9" key="1">
    <citation type="submission" date="2013-04" db="EMBL/GenBank/DDBJ databases">
        <title>Oceanococcus atlanticus 22II-S10r2 Genome Sequencing.</title>
        <authorList>
            <person name="Lai Q."/>
            <person name="Li G."/>
            <person name="Shao Z."/>
        </authorList>
    </citation>
    <scope>NUCLEOTIDE SEQUENCE [LARGE SCALE GENOMIC DNA]</scope>
    <source>
        <strain evidence="8 9">22II-S10r2</strain>
    </source>
</reference>
<keyword evidence="3 7" id="KW-0963">Cytoplasm</keyword>
<dbReference type="GO" id="GO:0004719">
    <property type="term" value="F:protein-L-isoaspartate (D-aspartate) O-methyltransferase activity"/>
    <property type="evidence" value="ECO:0007669"/>
    <property type="project" value="UniProtKB-UniRule"/>
</dbReference>
<dbReference type="InterPro" id="IPR029063">
    <property type="entry name" value="SAM-dependent_MTases_sf"/>
</dbReference>
<evidence type="ECO:0000313" key="8">
    <source>
        <dbReference type="EMBL" id="ORE87013.1"/>
    </source>
</evidence>
<evidence type="ECO:0000256" key="3">
    <source>
        <dbReference type="ARBA" id="ARBA00022490"/>
    </source>
</evidence>
<evidence type="ECO:0000256" key="5">
    <source>
        <dbReference type="ARBA" id="ARBA00022679"/>
    </source>
</evidence>
<dbReference type="AlphaFoldDB" id="A0A1Y1SEB3"/>
<keyword evidence="5 7" id="KW-0808">Transferase</keyword>
<feature type="active site" evidence="7">
    <location>
        <position position="71"/>
    </location>
</feature>
<sequence length="223" mass="24482">MIGQGGKRRGLTPEFYRAKLIERLAAKGIHDERVLEAMGRVPRHEFVDAAWDLRKSYEDTALPIGRGQTISQPFVVALMTQALLEGREARHVLEVGTGCGYQTAVLAELVDRVYSVERIRALNQSAERRLRGLNYMRVYLNHGDGHEGWAQQAPFDGIIVTAAAAQVPEALLTQLAPGGRLVIPVGAQDGQQLCRFTLKPDGGLSREILAGVSFVPMLAEKID</sequence>
<dbReference type="CDD" id="cd02440">
    <property type="entry name" value="AdoMet_MTases"/>
    <property type="match status" value="1"/>
</dbReference>
<proteinExistence type="inferred from homology"/>
<dbReference type="NCBIfam" id="TIGR00080">
    <property type="entry name" value="pimt"/>
    <property type="match status" value="1"/>
</dbReference>
<dbReference type="PROSITE" id="PS01279">
    <property type="entry name" value="PCMT"/>
    <property type="match status" value="1"/>
</dbReference>
<dbReference type="InterPro" id="IPR000682">
    <property type="entry name" value="PCMT"/>
</dbReference>
<dbReference type="GO" id="GO:0032259">
    <property type="term" value="P:methylation"/>
    <property type="evidence" value="ECO:0007669"/>
    <property type="project" value="UniProtKB-KW"/>
</dbReference>
<accession>A0A1Y1SEB3</accession>
<comment type="subcellular location">
    <subcellularLocation>
        <location evidence="1 7">Cytoplasm</location>
    </subcellularLocation>
</comment>
<dbReference type="SUPFAM" id="SSF53335">
    <property type="entry name" value="S-adenosyl-L-methionine-dependent methyltransferases"/>
    <property type="match status" value="1"/>
</dbReference>
<comment type="catalytic activity">
    <reaction evidence="7">
        <text>[protein]-L-isoaspartate + S-adenosyl-L-methionine = [protein]-L-isoaspartate alpha-methyl ester + S-adenosyl-L-homocysteine</text>
        <dbReference type="Rhea" id="RHEA:12705"/>
        <dbReference type="Rhea" id="RHEA-COMP:12143"/>
        <dbReference type="Rhea" id="RHEA-COMP:12144"/>
        <dbReference type="ChEBI" id="CHEBI:57856"/>
        <dbReference type="ChEBI" id="CHEBI:59789"/>
        <dbReference type="ChEBI" id="CHEBI:90596"/>
        <dbReference type="ChEBI" id="CHEBI:90598"/>
        <dbReference type="EC" id="2.1.1.77"/>
    </reaction>
</comment>
<evidence type="ECO:0000256" key="6">
    <source>
        <dbReference type="ARBA" id="ARBA00022691"/>
    </source>
</evidence>
<comment type="similarity">
    <text evidence="2 7">Belongs to the methyltransferase superfamily. L-isoaspartyl/D-aspartyl protein methyltransferase family.</text>
</comment>
<dbReference type="EC" id="2.1.1.77" evidence="7"/>
<dbReference type="EMBL" id="AQQV01000002">
    <property type="protein sequence ID" value="ORE87013.1"/>
    <property type="molecule type" value="Genomic_DNA"/>
</dbReference>
<dbReference type="PANTHER" id="PTHR11579">
    <property type="entry name" value="PROTEIN-L-ISOASPARTATE O-METHYLTRANSFERASE"/>
    <property type="match status" value="1"/>
</dbReference>
<comment type="caution">
    <text evidence="8">The sequence shown here is derived from an EMBL/GenBank/DDBJ whole genome shotgun (WGS) entry which is preliminary data.</text>
</comment>
<keyword evidence="4 7" id="KW-0489">Methyltransferase</keyword>
<dbReference type="GO" id="GO:0005737">
    <property type="term" value="C:cytoplasm"/>
    <property type="evidence" value="ECO:0007669"/>
    <property type="project" value="UniProtKB-SubCell"/>
</dbReference>
<comment type="function">
    <text evidence="7">Catalyzes the methyl esterification of L-isoaspartyl residues in peptides and proteins that result from spontaneous decomposition of normal L-aspartyl and L-asparaginyl residues. It plays a role in the repair and/or degradation of damaged proteins.</text>
</comment>
<dbReference type="STRING" id="1317117.ATO7_08237"/>